<dbReference type="AlphaFoldDB" id="A0A4S8RMT6"/>
<sequence length="108" mass="11564">MCTHYVVYKSCNRHFDTKIVKCAACKASGNCPSGPKIETSNAGEPCTSGCPSSENMPPRTFKPYSKAAPRNSPIVSDGTSRVELDILWASVQMKGFGARGEFRTGSGI</sequence>
<evidence type="ECO:0000313" key="2">
    <source>
        <dbReference type="EMBL" id="THV55064.1"/>
    </source>
</evidence>
<feature type="region of interest" description="Disordered" evidence="1">
    <location>
        <begin position="48"/>
        <end position="75"/>
    </location>
</feature>
<dbReference type="EMBL" id="PQXL01000015">
    <property type="protein sequence ID" value="THV55064.1"/>
    <property type="molecule type" value="Genomic_DNA"/>
</dbReference>
<dbReference type="OrthoDB" id="3447172at2759"/>
<organism evidence="2 3">
    <name type="scientific">Botrytis galanthina</name>
    <dbReference type="NCBI Taxonomy" id="278940"/>
    <lineage>
        <taxon>Eukaryota</taxon>
        <taxon>Fungi</taxon>
        <taxon>Dikarya</taxon>
        <taxon>Ascomycota</taxon>
        <taxon>Pezizomycotina</taxon>
        <taxon>Leotiomycetes</taxon>
        <taxon>Helotiales</taxon>
        <taxon>Sclerotiniaceae</taxon>
        <taxon>Botrytis</taxon>
    </lineage>
</organism>
<comment type="caution">
    <text evidence="2">The sequence shown here is derived from an EMBL/GenBank/DDBJ whole genome shotgun (WGS) entry which is preliminary data.</text>
</comment>
<keyword evidence="3" id="KW-1185">Reference proteome</keyword>
<proteinExistence type="predicted"/>
<gene>
    <name evidence="2" type="ORF">BGAL_0015g00500</name>
</gene>
<protein>
    <submittedName>
        <fullName evidence="2">Uncharacterized protein</fullName>
    </submittedName>
</protein>
<reference evidence="2 3" key="1">
    <citation type="submission" date="2017-12" db="EMBL/GenBank/DDBJ databases">
        <title>Comparative genomics of Botrytis spp.</title>
        <authorList>
            <person name="Valero-Jimenez C.A."/>
            <person name="Tapia P."/>
            <person name="Veloso J."/>
            <person name="Silva-Moreno E."/>
            <person name="Staats M."/>
            <person name="Valdes J.H."/>
            <person name="Van Kan J.A.L."/>
        </authorList>
    </citation>
    <scope>NUCLEOTIDE SEQUENCE [LARGE SCALE GENOMIC DNA]</scope>
    <source>
        <strain evidence="2 3">MUCL435</strain>
    </source>
</reference>
<dbReference type="Proteomes" id="UP000308671">
    <property type="component" value="Unassembled WGS sequence"/>
</dbReference>
<evidence type="ECO:0000313" key="3">
    <source>
        <dbReference type="Proteomes" id="UP000308671"/>
    </source>
</evidence>
<evidence type="ECO:0000256" key="1">
    <source>
        <dbReference type="SAM" id="MobiDB-lite"/>
    </source>
</evidence>
<name>A0A4S8RMT6_9HELO</name>
<accession>A0A4S8RMT6</accession>